<keyword evidence="1" id="KW-0269">Exonuclease</keyword>
<keyword evidence="1" id="KW-0378">Hydrolase</keyword>
<gene>
    <name evidence="4" type="ORF">V8247_04240</name>
</gene>
<reference evidence="4 5" key="1">
    <citation type="submission" date="2024-03" db="EMBL/GenBank/DDBJ databases">
        <title>A Dehalogenimonas Isolated from Estuarine Sediments Dihaloeliminates Chlorinated Alkanes.</title>
        <authorList>
            <person name="Yang Y."/>
            <person name="Wang H."/>
        </authorList>
    </citation>
    <scope>NUCLEOTIDE SEQUENCE [LARGE SCALE GENOMIC DNA]</scope>
    <source>
        <strain evidence="4 5">W</strain>
    </source>
</reference>
<dbReference type="SMART" id="SM00849">
    <property type="entry name" value="Lactamase_B"/>
    <property type="match status" value="1"/>
</dbReference>
<proteinExistence type="predicted"/>
<accession>A0ABZ2J5J9</accession>
<dbReference type="PANTHER" id="PTHR43694:SF1">
    <property type="entry name" value="RIBONUCLEASE J"/>
    <property type="match status" value="1"/>
</dbReference>
<dbReference type="InterPro" id="IPR001279">
    <property type="entry name" value="Metallo-B-lactamas"/>
</dbReference>
<dbReference type="InterPro" id="IPR042173">
    <property type="entry name" value="RNase_J_2"/>
</dbReference>
<evidence type="ECO:0000313" key="4">
    <source>
        <dbReference type="EMBL" id="WWX26187.1"/>
    </source>
</evidence>
<keyword evidence="1" id="KW-0540">Nuclease</keyword>
<keyword evidence="2" id="KW-0694">RNA-binding</keyword>
<evidence type="ECO:0000256" key="2">
    <source>
        <dbReference type="ARBA" id="ARBA00022884"/>
    </source>
</evidence>
<evidence type="ECO:0000256" key="1">
    <source>
        <dbReference type="ARBA" id="ARBA00022839"/>
    </source>
</evidence>
<dbReference type="Gene3D" id="3.60.15.10">
    <property type="entry name" value="Ribonuclease Z/Hydroxyacylglutathione hydrolase-like"/>
    <property type="match status" value="1"/>
</dbReference>
<dbReference type="EMBL" id="CP146612">
    <property type="protein sequence ID" value="WWX26187.1"/>
    <property type="molecule type" value="Genomic_DNA"/>
</dbReference>
<dbReference type="Gene3D" id="3.40.50.10710">
    <property type="entry name" value="Metallo-hydrolase/oxidoreductase"/>
    <property type="match status" value="1"/>
</dbReference>
<sequence>MQITIHRGTREIGGTCIELKSRSGKSRIVLDIGMPLVNRDMSPFEWDKYRELTLSDLISKRILPAVPGLYDENEPAPDGILISHSHLDHYGFLRFVNPQIPLFMSRGTQALAEVSNAFLDTQVSTDNIKPLKIWDPIGLGEFTITPYLMDHSAPDAVAFLISADGHRLFYTGDFRGHGRKMILLDRLLERPPRKVDVLLMEGSMLGREEGPYPDEVAVEEALSDLFSTHRGLAYIFASSQNLDRLVSIFRAARKNGRTIVIDLYTAFVLDKLRTISSSIPQFDWDGVRVLFTHYHAQKLADEDKQLLYKYARSKIEFEEIQAEPDNKVFLVKDNRIFRIAATKLKTHTKAIAIYSMWHGYLDKTNLKDFLAANEVSFTEVHTSGHAYLRDLERVVDALKPGCVIPVHTFHPEKYTQLFSNAVRLEDGENMDLDTIIKTTEPRCRALSTGFLEKFSLPDGIFRPLIELVQNNKDLHLELRGQLADPHQPEIAPVDEAVGIYFKGNSILCLRSNHKVEIHEAFSKGLVVPKYLNRPDDVQAYLAIVPDLMYRVSSRGKSSMEIEYEQMIIRANNFEERNNSEYVILANQYGVGSDRWDLVALKWPRLRRGGNKPVGQLALIEVKYALNDDIKDAHKQLARYYDYIKGNLNSLCDELELILRQKIALGLIQRTTEQLAQLQKLTLVRDISKIEMVLYLVDYNPNSVWKDKMVRKAMELPFRDQIRIRLGGLALWEQSLTPLHEAGKALGEYPEV</sequence>
<dbReference type="Proteomes" id="UP001375370">
    <property type="component" value="Chromosome"/>
</dbReference>
<dbReference type="RefSeq" id="WP_338739109.1">
    <property type="nucleotide sequence ID" value="NZ_CP146612.1"/>
</dbReference>
<protein>
    <submittedName>
        <fullName evidence="4">MBL fold metallo-hydrolase</fullName>
    </submittedName>
</protein>
<dbReference type="CDD" id="cd07732">
    <property type="entry name" value="metallo-hydrolase-like_MBL-fold"/>
    <property type="match status" value="1"/>
</dbReference>
<dbReference type="InterPro" id="IPR036866">
    <property type="entry name" value="RibonucZ/Hydroxyglut_hydro"/>
</dbReference>
<evidence type="ECO:0000259" key="3">
    <source>
        <dbReference type="SMART" id="SM00849"/>
    </source>
</evidence>
<evidence type="ECO:0000313" key="5">
    <source>
        <dbReference type="Proteomes" id="UP001375370"/>
    </source>
</evidence>
<keyword evidence="5" id="KW-1185">Reference proteome</keyword>
<dbReference type="SUPFAM" id="SSF56281">
    <property type="entry name" value="Metallo-hydrolase/oxidoreductase"/>
    <property type="match status" value="1"/>
</dbReference>
<name>A0ABZ2J5J9_9CHLR</name>
<organism evidence="4 5">
    <name type="scientific">Candidatus Dehalogenimonas loeffleri</name>
    <dbReference type="NCBI Taxonomy" id="3127115"/>
    <lineage>
        <taxon>Bacteria</taxon>
        <taxon>Bacillati</taxon>
        <taxon>Chloroflexota</taxon>
        <taxon>Dehalococcoidia</taxon>
        <taxon>Dehalococcoidales</taxon>
        <taxon>Dehalococcoidaceae</taxon>
        <taxon>Dehalogenimonas</taxon>
    </lineage>
</organism>
<dbReference type="PANTHER" id="PTHR43694">
    <property type="entry name" value="RIBONUCLEASE J"/>
    <property type="match status" value="1"/>
</dbReference>
<feature type="domain" description="Metallo-beta-lactamase" evidence="3">
    <location>
        <begin position="13"/>
        <end position="229"/>
    </location>
</feature>
<dbReference type="Pfam" id="PF12706">
    <property type="entry name" value="Lactamase_B_2"/>
    <property type="match status" value="1"/>
</dbReference>